<feature type="chain" id="PRO_5042910450" description="Fimbrial protein" evidence="1">
    <location>
        <begin position="22"/>
        <end position="354"/>
    </location>
</feature>
<accession>A0AAN4EYE8</accession>
<evidence type="ECO:0008006" key="4">
    <source>
        <dbReference type="Google" id="ProtNLM"/>
    </source>
</evidence>
<protein>
    <recommendedName>
        <fullName evidence="4">Fimbrial protein</fullName>
    </recommendedName>
</protein>
<name>A0AAN4EYE8_CITFR</name>
<organism evidence="2 3">
    <name type="scientific">Citrobacter freundii</name>
    <dbReference type="NCBI Taxonomy" id="546"/>
    <lineage>
        <taxon>Bacteria</taxon>
        <taxon>Pseudomonadati</taxon>
        <taxon>Pseudomonadota</taxon>
        <taxon>Gammaproteobacteria</taxon>
        <taxon>Enterobacterales</taxon>
        <taxon>Enterobacteriaceae</taxon>
        <taxon>Citrobacter</taxon>
        <taxon>Citrobacter freundii complex</taxon>
    </lineage>
</organism>
<reference evidence="2" key="1">
    <citation type="submission" date="2024-02" db="EMBL/GenBank/DDBJ databases">
        <authorList>
            <consortium name="Clinical and Environmental Microbiology Branch: Whole genome sequencing antimicrobial resistance pathogens in the healthcare setting"/>
        </authorList>
    </citation>
    <scope>NUCLEOTIDE SEQUENCE</scope>
    <source>
        <strain evidence="2">Whole organism</strain>
    </source>
</reference>
<keyword evidence="1" id="KW-0732">Signal</keyword>
<dbReference type="AlphaFoldDB" id="A0AAN4EYE8"/>
<dbReference type="EMBL" id="ABLGCN030000019">
    <property type="protein sequence ID" value="EMM7460202.1"/>
    <property type="molecule type" value="Genomic_DNA"/>
</dbReference>
<sequence>MRKIYFWFFLLSILAAPSAYAGCFAAGNAAYYWGSPSSKIEVSYSQSTLTTETAAGTRIGTMKVTFSCPYYVGPNSWQIDQYLGGSAGYIYVPLPEFNFINNNRLEHNSGWIYLAPEGIASSKAKFFDRNGNSWNFPNIFLEFSDALGGNPRNNTGPTFTYGIYTNRSIGGNVASNSKIISMMTSATGNQITYRAGGLIPGNKSVTPNVTNNSVTLNYTNTVTCSVTSNANNIDLGVVNINGDLNKPLATIVLSMRCGLGLSGGNMTSNYSSFIILGSTRIIIDSPDAQNIYNGDFMLHVGNGWGLRFDTNKSQILNINELNNITIPVYPYKYWADPGRSADWKGAVNFTINYN</sequence>
<proteinExistence type="predicted"/>
<evidence type="ECO:0000313" key="2">
    <source>
        <dbReference type="EMBL" id="EMM7460202.1"/>
    </source>
</evidence>
<comment type="caution">
    <text evidence="2">The sequence shown here is derived from an EMBL/GenBank/DDBJ whole genome shotgun (WGS) entry which is preliminary data.</text>
</comment>
<feature type="signal peptide" evidence="1">
    <location>
        <begin position="1"/>
        <end position="21"/>
    </location>
</feature>
<gene>
    <name evidence="2" type="ORF">P7U51_004793</name>
</gene>
<evidence type="ECO:0000313" key="3">
    <source>
        <dbReference type="Proteomes" id="UP001169574"/>
    </source>
</evidence>
<dbReference type="PROSITE" id="PS00018">
    <property type="entry name" value="EF_HAND_1"/>
    <property type="match status" value="1"/>
</dbReference>
<dbReference type="Proteomes" id="UP001169574">
    <property type="component" value="Unassembled WGS sequence"/>
</dbReference>
<dbReference type="InterPro" id="IPR018247">
    <property type="entry name" value="EF_Hand_1_Ca_BS"/>
</dbReference>
<evidence type="ECO:0000256" key="1">
    <source>
        <dbReference type="SAM" id="SignalP"/>
    </source>
</evidence>